<feature type="transmembrane region" description="Helical" evidence="17">
    <location>
        <begin position="113"/>
        <end position="133"/>
    </location>
</feature>
<feature type="signal peptide" evidence="18">
    <location>
        <begin position="1"/>
        <end position="27"/>
    </location>
</feature>
<keyword evidence="9 17" id="KW-0618">Plastoquinone</keyword>
<evidence type="ECO:0000256" key="11">
    <source>
        <dbReference type="ARBA" id="ARBA00022989"/>
    </source>
</evidence>
<dbReference type="PANTHER" id="PTHR42829:SF2">
    <property type="entry name" value="NADH-UBIQUINONE OXIDOREDUCTASE CHAIN 5"/>
    <property type="match status" value="1"/>
</dbReference>
<keyword evidence="11 17" id="KW-1133">Transmembrane helix</keyword>
<dbReference type="GO" id="GO:0015990">
    <property type="term" value="P:electron transport coupled proton transport"/>
    <property type="evidence" value="ECO:0007669"/>
    <property type="project" value="TreeGrafter"/>
</dbReference>
<dbReference type="InterPro" id="IPR002128">
    <property type="entry name" value="NADH_UbQ_OxRdtase_chlpt_su5_C"/>
</dbReference>
<dbReference type="GO" id="GO:0048038">
    <property type="term" value="F:quinone binding"/>
    <property type="evidence" value="ECO:0007669"/>
    <property type="project" value="UniProtKB-KW"/>
</dbReference>
<evidence type="ECO:0000256" key="17">
    <source>
        <dbReference type="RuleBase" id="RU364062"/>
    </source>
</evidence>
<dbReference type="PRINTS" id="PR01435">
    <property type="entry name" value="NPOXDRDTASE5"/>
</dbReference>
<feature type="transmembrane region" description="Helical" evidence="17">
    <location>
        <begin position="79"/>
        <end position="98"/>
    </location>
</feature>
<dbReference type="InterPro" id="IPR003945">
    <property type="entry name" value="NU5C-like"/>
</dbReference>
<comment type="catalytic activity">
    <reaction evidence="15 17">
        <text>a plastoquinone + NADPH + (n+1) H(+)(in) = a plastoquinol + NADP(+) + n H(+)(out)</text>
        <dbReference type="Rhea" id="RHEA:42612"/>
        <dbReference type="Rhea" id="RHEA-COMP:9561"/>
        <dbReference type="Rhea" id="RHEA-COMP:9562"/>
        <dbReference type="ChEBI" id="CHEBI:15378"/>
        <dbReference type="ChEBI" id="CHEBI:17757"/>
        <dbReference type="ChEBI" id="CHEBI:57783"/>
        <dbReference type="ChEBI" id="CHEBI:58349"/>
        <dbReference type="ChEBI" id="CHEBI:62192"/>
    </reaction>
</comment>
<feature type="transmembrane region" description="Helical" evidence="17">
    <location>
        <begin position="371"/>
        <end position="393"/>
    </location>
</feature>
<evidence type="ECO:0000256" key="12">
    <source>
        <dbReference type="ARBA" id="ARBA00023027"/>
    </source>
</evidence>
<keyword evidence="17" id="KW-0813">Transport</keyword>
<protein>
    <recommendedName>
        <fullName evidence="5 17">NAD(P)H-quinone oxidoreductase subunit 5, chloroplastic</fullName>
        <ecNumber evidence="17">7.1.1.-</ecNumber>
    </recommendedName>
    <alternativeName>
        <fullName evidence="17">NADH-plastoquinone oxidoreductase subunit 5</fullName>
    </alternativeName>
</protein>
<keyword evidence="12 17" id="KW-0520">NAD</keyword>
<keyword evidence="17 21" id="KW-0934">Plastid</keyword>
<dbReference type="EC" id="7.1.1.-" evidence="17"/>
<comment type="function">
    <text evidence="1 17">NDH shuttles electrons from NAD(P)H:plastoquinone, via FMN and iron-sulfur (Fe-S) centers, to quinones in the photosynthetic chain and possibly in a chloroplast respiratory chain. The immediate electron acceptor for the enzyme in this species is believed to be plastoquinone. Couples the redox reaction to proton translocation, and thus conserves the redox energy in a proton gradient.</text>
</comment>
<dbReference type="GO" id="GO:0009535">
    <property type="term" value="C:chloroplast thylakoid membrane"/>
    <property type="evidence" value="ECO:0007669"/>
    <property type="project" value="UniProtKB-SubCell"/>
</dbReference>
<comment type="similarity">
    <text evidence="3 17">Belongs to the complex I subunit 5 family.</text>
</comment>
<evidence type="ECO:0000256" key="3">
    <source>
        <dbReference type="ARBA" id="ARBA00008200"/>
    </source>
</evidence>
<keyword evidence="8 17" id="KW-0521">NADP</keyword>
<name>A0A7T8E478_9MONI</name>
<evidence type="ECO:0000313" key="21">
    <source>
        <dbReference type="EMBL" id="QQO79399.1"/>
    </source>
</evidence>
<comment type="catalytic activity">
    <reaction evidence="16 17">
        <text>a plastoquinone + NADH + (n+1) H(+)(in) = a plastoquinol + NAD(+) + n H(+)(out)</text>
        <dbReference type="Rhea" id="RHEA:42608"/>
        <dbReference type="Rhea" id="RHEA-COMP:9561"/>
        <dbReference type="Rhea" id="RHEA-COMP:9562"/>
        <dbReference type="ChEBI" id="CHEBI:15378"/>
        <dbReference type="ChEBI" id="CHEBI:17757"/>
        <dbReference type="ChEBI" id="CHEBI:57540"/>
        <dbReference type="ChEBI" id="CHEBI:57945"/>
        <dbReference type="ChEBI" id="CHEBI:62192"/>
    </reaction>
</comment>
<feature type="domain" description="NADH:ubiquinone/plastoquinone oxidoreductase chloroplast chain 5 C-terminal" evidence="20">
    <location>
        <begin position="234"/>
        <end position="456"/>
    </location>
</feature>
<dbReference type="PANTHER" id="PTHR42829">
    <property type="entry name" value="NADH-UBIQUINONE OXIDOREDUCTASE CHAIN 5"/>
    <property type="match status" value="1"/>
</dbReference>
<evidence type="ECO:0000256" key="4">
    <source>
        <dbReference type="ARBA" id="ARBA00011199"/>
    </source>
</evidence>
<feature type="domain" description="NADH:quinone oxidoreductase/Mrp antiporter transmembrane" evidence="19">
    <location>
        <begin position="11"/>
        <end position="227"/>
    </location>
</feature>
<accession>A0A7T8E478</accession>
<dbReference type="AlphaFoldDB" id="A0A7T8E478"/>
<evidence type="ECO:0000256" key="5">
    <source>
        <dbReference type="ARBA" id="ARBA00018648"/>
    </source>
</evidence>
<geneLocation type="chloroplast" evidence="21"/>
<evidence type="ECO:0000256" key="7">
    <source>
        <dbReference type="ARBA" id="ARBA00022719"/>
    </source>
</evidence>
<evidence type="ECO:0000259" key="19">
    <source>
        <dbReference type="Pfam" id="PF00361"/>
    </source>
</evidence>
<feature type="transmembrane region" description="Helical" evidence="17">
    <location>
        <begin position="488"/>
        <end position="509"/>
    </location>
</feature>
<keyword evidence="7 17" id="KW-0874">Quinone</keyword>
<dbReference type="PRINTS" id="PR01434">
    <property type="entry name" value="NADHDHGNASE5"/>
</dbReference>
<keyword evidence="13 17" id="KW-0793">Thylakoid</keyword>
<feature type="transmembrane region" description="Helical" evidence="17">
    <location>
        <begin position="46"/>
        <end position="67"/>
    </location>
</feature>
<evidence type="ECO:0000256" key="14">
    <source>
        <dbReference type="ARBA" id="ARBA00023136"/>
    </source>
</evidence>
<evidence type="ECO:0000256" key="6">
    <source>
        <dbReference type="ARBA" id="ARBA00022692"/>
    </source>
</evidence>
<evidence type="ECO:0000256" key="9">
    <source>
        <dbReference type="ARBA" id="ARBA00022957"/>
    </source>
</evidence>
<keyword evidence="6 17" id="KW-0812">Transmembrane</keyword>
<dbReference type="Gene3D" id="1.20.5.2700">
    <property type="match status" value="1"/>
</dbReference>
<dbReference type="GeneID" id="67142533"/>
<keyword evidence="14 17" id="KW-0472">Membrane</keyword>
<dbReference type="GO" id="GO:0042773">
    <property type="term" value="P:ATP synthesis coupled electron transport"/>
    <property type="evidence" value="ECO:0007669"/>
    <property type="project" value="InterPro"/>
</dbReference>
<evidence type="ECO:0000256" key="16">
    <source>
        <dbReference type="ARBA" id="ARBA00048026"/>
    </source>
</evidence>
<comment type="subunit">
    <text evidence="4 17">NDH is composed of at least 16 different subunits, 5 of which are encoded in the nucleus.</text>
</comment>
<reference evidence="21" key="1">
    <citation type="submission" date="2020-11" db="EMBL/GenBank/DDBJ databases">
        <title>The complete chloroplast genome of a distinctive fern, Coniogramme intermedia (Pteridaceae).</title>
        <authorList>
            <person name="Zhang D."/>
            <person name="Yang W."/>
            <person name="Zhang G."/>
            <person name="Liu H."/>
            <person name="Cui Y."/>
            <person name="Wang L."/>
            <person name="Liu X."/>
        </authorList>
    </citation>
    <scope>NUCLEOTIDE SEQUENCE</scope>
</reference>
<evidence type="ECO:0000259" key="20">
    <source>
        <dbReference type="Pfam" id="PF01010"/>
    </source>
</evidence>
<organism evidence="21">
    <name type="scientific">Coniogramme intermedia</name>
    <dbReference type="NCBI Taxonomy" id="658545"/>
    <lineage>
        <taxon>Eukaryota</taxon>
        <taxon>Viridiplantae</taxon>
        <taxon>Streptophyta</taxon>
        <taxon>Embryophyta</taxon>
        <taxon>Tracheophyta</taxon>
        <taxon>Polypodiopsida</taxon>
        <taxon>Polypodiidae</taxon>
        <taxon>Polypodiales</taxon>
        <taxon>Pteridineae</taxon>
        <taxon>Pteridaceae</taxon>
        <taxon>Cryptogrammoideae</taxon>
        <taxon>Coniogramme</taxon>
    </lineage>
</organism>
<comment type="subcellular location">
    <subcellularLocation>
        <location evidence="2 17">Plastid</location>
        <location evidence="2 17">Chloroplast thylakoid membrane</location>
        <topology evidence="2 17">Multi-pass membrane protein</topology>
    </subcellularLocation>
</comment>
<evidence type="ECO:0000256" key="13">
    <source>
        <dbReference type="ARBA" id="ARBA00023078"/>
    </source>
</evidence>
<evidence type="ECO:0000256" key="15">
    <source>
        <dbReference type="ARBA" id="ARBA00047726"/>
    </source>
</evidence>
<keyword evidence="10" id="KW-1278">Translocase</keyword>
<evidence type="ECO:0000256" key="1">
    <source>
        <dbReference type="ARBA" id="ARBA00004059"/>
    </source>
</evidence>
<keyword evidence="17 21" id="KW-0150">Chloroplast</keyword>
<dbReference type="EMBL" id="MW221463">
    <property type="protein sequence ID" value="QQO79399.1"/>
    <property type="molecule type" value="Genomic_DNA"/>
</dbReference>
<sequence>MEKIGFVNPIFANVIALLLFLGPVAKSAQFPLHVWLPDATEGPTPISALIHAATMVAAGIFFLARIFNLISILPPAMHVISWVGGVTALLGATLALAQKDIKKSLAYSTMSQLGYMVLAMGIGAYRSALFHLVTHAYSKALSFLGAGSVIHSVEEVVGYSPSESQNMFLMGGLRKYMPITGTTFLPGTLSLCGIPPLACFWSKDEIIAGSWLCSPPLGLIASGTAGLTAFYMSRIHFLTFEGNFRASETNWIDFRNSPLFPSTISLWGMTELESSINEISRNPGYGVAKTRNLSTSDLGGTIQARSLLQPRESNFAMTTPLVALAIPTTSIGLAGVDVTEKSVASNLLSESFSLPFHFWETNKSFEILMEILANSTSSLSLSLSGIILSFIIYGRTDIPNNAKNFAGPELAETNLLSTFRDFIQSWSLNRGYIDYCHDICFVRGLTSIGKLVSSFDQRIIDGFVNAIGASNFLGGEVIRYGGSGRISLYLFVLVVATSLLMLVAGIPPFP</sequence>
<dbReference type="RefSeq" id="YP_010145595.1">
    <property type="nucleotide sequence ID" value="NC_057002.1"/>
</dbReference>
<keyword evidence="18" id="KW-0732">Signal</keyword>
<comment type="caution">
    <text evidence="17">Lacks conserved residue(s) required for the propagation of feature annotation.</text>
</comment>
<feature type="chain" id="PRO_5031463473" description="NAD(P)H-quinone oxidoreductase subunit 5, chloroplastic" evidence="18">
    <location>
        <begin position="28"/>
        <end position="510"/>
    </location>
</feature>
<evidence type="ECO:0000256" key="10">
    <source>
        <dbReference type="ARBA" id="ARBA00022967"/>
    </source>
</evidence>
<dbReference type="GO" id="GO:0003954">
    <property type="term" value="F:NADH dehydrogenase activity"/>
    <property type="evidence" value="ECO:0007669"/>
    <property type="project" value="TreeGrafter"/>
</dbReference>
<dbReference type="Pfam" id="PF01010">
    <property type="entry name" value="Proton_antipo_C"/>
    <property type="match status" value="1"/>
</dbReference>
<dbReference type="InterPro" id="IPR001750">
    <property type="entry name" value="ND/Mrp_TM"/>
</dbReference>
<dbReference type="GO" id="GO:0008137">
    <property type="term" value="F:NADH dehydrogenase (ubiquinone) activity"/>
    <property type="evidence" value="ECO:0007669"/>
    <property type="project" value="InterPro"/>
</dbReference>
<evidence type="ECO:0000256" key="2">
    <source>
        <dbReference type="ARBA" id="ARBA00004454"/>
    </source>
</evidence>
<dbReference type="Pfam" id="PF00361">
    <property type="entry name" value="Proton_antipo_M"/>
    <property type="match status" value="1"/>
</dbReference>
<proteinExistence type="inferred from homology"/>
<evidence type="ECO:0000256" key="8">
    <source>
        <dbReference type="ARBA" id="ARBA00022857"/>
    </source>
</evidence>
<evidence type="ECO:0000256" key="18">
    <source>
        <dbReference type="SAM" id="SignalP"/>
    </source>
</evidence>
<gene>
    <name evidence="17 21" type="primary">ndhF</name>
</gene>